<gene>
    <name evidence="3" type="primary">LOC108080413</name>
</gene>
<feature type="domain" description="Myb/SANT-like DNA-binding" evidence="1">
    <location>
        <begin position="8"/>
        <end position="97"/>
    </location>
</feature>
<dbReference type="RefSeq" id="XP_017030638.1">
    <property type="nucleotide sequence ID" value="XM_017175149.3"/>
</dbReference>
<evidence type="ECO:0000313" key="3">
    <source>
        <dbReference type="RefSeq" id="XP_017030638.1"/>
    </source>
</evidence>
<dbReference type="Pfam" id="PF13837">
    <property type="entry name" value="Myb_DNA-bind_4"/>
    <property type="match status" value="1"/>
</dbReference>
<evidence type="ECO:0000313" key="2">
    <source>
        <dbReference type="Proteomes" id="UP001652661"/>
    </source>
</evidence>
<keyword evidence="2" id="KW-1185">Reference proteome</keyword>
<dbReference type="InterPro" id="IPR044822">
    <property type="entry name" value="Myb_DNA-bind_4"/>
</dbReference>
<dbReference type="GeneID" id="108080413"/>
<sequence length="257" mass="29932">MDIKLKDKKWTATYTEMLLELYMERQEQFKDPRRKVKDVWGEMVDLLTNEGMTDIDAVQLDRKFRNLKKTYFSIRNKIIRLSDYQPNWQFYDQMAEILKDEAPPGTQVVLSYDDYDHSNPMASFLVDDNDEAESEISILGGNQEAVFSPAQVLPNRKRNSKDGGEQRPKIKRYNIMRSEPQPDQIEVYNAAEPEVSIVETKEEQELSIGSTEQALKHLRALQEFAMIQDNFRAIGLLMQAEHAIQYPPKAKDFEVES</sequence>
<name>A0A6P4J777_DROKI</name>
<proteinExistence type="predicted"/>
<organism evidence="2 3">
    <name type="scientific">Drosophila kikkawai</name>
    <name type="common">Fruit fly</name>
    <dbReference type="NCBI Taxonomy" id="30033"/>
    <lineage>
        <taxon>Eukaryota</taxon>
        <taxon>Metazoa</taxon>
        <taxon>Ecdysozoa</taxon>
        <taxon>Arthropoda</taxon>
        <taxon>Hexapoda</taxon>
        <taxon>Insecta</taxon>
        <taxon>Pterygota</taxon>
        <taxon>Neoptera</taxon>
        <taxon>Endopterygota</taxon>
        <taxon>Diptera</taxon>
        <taxon>Brachycera</taxon>
        <taxon>Muscomorpha</taxon>
        <taxon>Ephydroidea</taxon>
        <taxon>Drosophilidae</taxon>
        <taxon>Drosophila</taxon>
        <taxon>Sophophora</taxon>
    </lineage>
</organism>
<dbReference type="AlphaFoldDB" id="A0A6P4J777"/>
<dbReference type="Gene3D" id="1.10.10.60">
    <property type="entry name" value="Homeodomain-like"/>
    <property type="match status" value="1"/>
</dbReference>
<protein>
    <recommendedName>
        <fullName evidence="1">Myb/SANT-like DNA-binding domain-containing protein</fullName>
    </recommendedName>
</protein>
<dbReference type="OrthoDB" id="6346437at2759"/>
<accession>A0A6P4J777</accession>
<dbReference type="Proteomes" id="UP001652661">
    <property type="component" value="Chromosome 3L"/>
</dbReference>
<evidence type="ECO:0000259" key="1">
    <source>
        <dbReference type="Pfam" id="PF13837"/>
    </source>
</evidence>
<reference evidence="3" key="1">
    <citation type="submission" date="2025-08" db="UniProtKB">
        <authorList>
            <consortium name="RefSeq"/>
        </authorList>
    </citation>
    <scope>IDENTIFICATION</scope>
    <source>
        <strain evidence="3">14028-0561.14</strain>
        <tissue evidence="3">Whole fly</tissue>
    </source>
</reference>